<evidence type="ECO:0000313" key="3">
    <source>
        <dbReference type="EMBL" id="ODN41272.1"/>
    </source>
</evidence>
<gene>
    <name evidence="3" type="ORF">BGC07_17030</name>
</gene>
<organism evidence="3 4">
    <name type="scientific">Piscirickettsia litoralis</name>
    <dbReference type="NCBI Taxonomy" id="1891921"/>
    <lineage>
        <taxon>Bacteria</taxon>
        <taxon>Pseudomonadati</taxon>
        <taxon>Pseudomonadota</taxon>
        <taxon>Gammaproteobacteria</taxon>
        <taxon>Thiotrichales</taxon>
        <taxon>Piscirickettsiaceae</taxon>
        <taxon>Piscirickettsia</taxon>
    </lineage>
</organism>
<keyword evidence="4" id="KW-1185">Reference proteome</keyword>
<reference evidence="3 4" key="1">
    <citation type="submission" date="2016-08" db="EMBL/GenBank/DDBJ databases">
        <title>Draft genome sequence of Candidatus Piscirickettsia litoralis, from seawater.</title>
        <authorList>
            <person name="Wan X."/>
            <person name="Lee A.J."/>
            <person name="Hou S."/>
            <person name="Donachie S.P."/>
        </authorList>
    </citation>
    <scope>NUCLEOTIDE SEQUENCE [LARGE SCALE GENOMIC DNA]</scope>
    <source>
        <strain evidence="3 4">Y2</strain>
    </source>
</reference>
<evidence type="ECO:0000259" key="2">
    <source>
        <dbReference type="PROSITE" id="PS50966"/>
    </source>
</evidence>
<evidence type="ECO:0000313" key="4">
    <source>
        <dbReference type="Proteomes" id="UP000094329"/>
    </source>
</evidence>
<accession>A0ABX2ZZ25</accession>
<keyword evidence="1" id="KW-0479">Metal-binding</keyword>
<dbReference type="Pfam" id="PF04434">
    <property type="entry name" value="SWIM"/>
    <property type="match status" value="1"/>
</dbReference>
<name>A0ABX2ZZ25_9GAMM</name>
<keyword evidence="1" id="KW-0863">Zinc-finger</keyword>
<protein>
    <recommendedName>
        <fullName evidence="2">SWIM-type domain-containing protein</fullName>
    </recommendedName>
</protein>
<dbReference type="PANTHER" id="PTHR38133:SF1">
    <property type="entry name" value="SLR1429 PROTEIN"/>
    <property type="match status" value="1"/>
</dbReference>
<evidence type="ECO:0000256" key="1">
    <source>
        <dbReference type="PROSITE-ProRule" id="PRU00325"/>
    </source>
</evidence>
<dbReference type="PROSITE" id="PS50966">
    <property type="entry name" value="ZF_SWIM"/>
    <property type="match status" value="1"/>
</dbReference>
<dbReference type="EMBL" id="MDTU01000004">
    <property type="protein sequence ID" value="ODN41272.1"/>
    <property type="molecule type" value="Genomic_DNA"/>
</dbReference>
<feature type="domain" description="SWIM-type" evidence="2">
    <location>
        <begin position="113"/>
        <end position="148"/>
    </location>
</feature>
<dbReference type="InterPro" id="IPR007527">
    <property type="entry name" value="Znf_SWIM"/>
</dbReference>
<sequence length="277" mass="31844">MSMNKTWWGEEFVGALETFIDSGRLQRGRAYRSDHRTLAFNIHGSCIDAKIRGNVNPYFGVTKEPKYNVHLEFKTISNKDWQPIINKIAQNPAWLSKLMLNEIPKDIEKAFGKHHFLPASFKDIKASCSCPDYANPCKHIAGVYYRIAEMLDAHPMLLFPLRGIQADELHEALTATELGRAFVEHLSTPETIELEIEPTQFKAIETQQKNPSYQQFWSMNETSSQINYEEEPPSEIAASLVKKQGDYPAFWDKPRSFIGTMEQIYSCTRTKNKKHLL</sequence>
<dbReference type="RefSeq" id="WP_069314261.1">
    <property type="nucleotide sequence ID" value="NZ_MDTU01000004.1"/>
</dbReference>
<dbReference type="Proteomes" id="UP000094329">
    <property type="component" value="Unassembled WGS sequence"/>
</dbReference>
<keyword evidence="1" id="KW-0862">Zinc</keyword>
<proteinExistence type="predicted"/>
<dbReference type="PANTHER" id="PTHR38133">
    <property type="entry name" value="SLR1429 PROTEIN"/>
    <property type="match status" value="1"/>
</dbReference>
<comment type="caution">
    <text evidence="3">The sequence shown here is derived from an EMBL/GenBank/DDBJ whole genome shotgun (WGS) entry which is preliminary data.</text>
</comment>